<evidence type="ECO:0000256" key="2">
    <source>
        <dbReference type="ARBA" id="ARBA00022679"/>
    </source>
</evidence>
<dbReference type="SMART" id="SM01144">
    <property type="entry name" value="DTW"/>
    <property type="match status" value="1"/>
</dbReference>
<dbReference type="EC" id="2.5.1.25" evidence="1"/>
<evidence type="ECO:0000256" key="1">
    <source>
        <dbReference type="ARBA" id="ARBA00012386"/>
    </source>
</evidence>
<dbReference type="PANTHER" id="PTHR21392">
    <property type="entry name" value="TRNA-URIDINE AMINOCARBOXYPROPYLTRANSFERASE 2"/>
    <property type="match status" value="1"/>
</dbReference>
<evidence type="ECO:0000313" key="8">
    <source>
        <dbReference type="Proteomes" id="UP000256542"/>
    </source>
</evidence>
<keyword evidence="4" id="KW-0819">tRNA processing</keyword>
<dbReference type="OrthoDB" id="268835at2"/>
<evidence type="ECO:0000256" key="3">
    <source>
        <dbReference type="ARBA" id="ARBA00022691"/>
    </source>
</evidence>
<keyword evidence="3" id="KW-0949">S-adenosyl-L-methionine</keyword>
<comment type="similarity">
    <text evidence="5">Belongs to the TDD superfamily. DTWD2 family.</text>
</comment>
<dbReference type="AlphaFoldDB" id="A0A3E0DRW0"/>
<dbReference type="Proteomes" id="UP000256542">
    <property type="component" value="Unassembled WGS sequence"/>
</dbReference>
<gene>
    <name evidence="7" type="ORF">DFP81_10457</name>
</gene>
<dbReference type="EMBL" id="QUNG01000004">
    <property type="protein sequence ID" value="REG84178.1"/>
    <property type="molecule type" value="Genomic_DNA"/>
</dbReference>
<evidence type="ECO:0000313" key="7">
    <source>
        <dbReference type="EMBL" id="REG84178.1"/>
    </source>
</evidence>
<organism evidence="7 8">
    <name type="scientific">Marinomonas pollencensis</name>
    <dbReference type="NCBI Taxonomy" id="491954"/>
    <lineage>
        <taxon>Bacteria</taxon>
        <taxon>Pseudomonadati</taxon>
        <taxon>Pseudomonadota</taxon>
        <taxon>Gammaproteobacteria</taxon>
        <taxon>Oceanospirillales</taxon>
        <taxon>Oceanospirillaceae</taxon>
        <taxon>Marinomonas</taxon>
    </lineage>
</organism>
<comment type="caution">
    <text evidence="7">The sequence shown here is derived from an EMBL/GenBank/DDBJ whole genome shotgun (WGS) entry which is preliminary data.</text>
</comment>
<dbReference type="GO" id="GO:0016432">
    <property type="term" value="F:tRNA-uridine aminocarboxypropyltransferase activity"/>
    <property type="evidence" value="ECO:0007669"/>
    <property type="project" value="UniProtKB-EC"/>
</dbReference>
<keyword evidence="2" id="KW-0808">Transferase</keyword>
<evidence type="ECO:0000256" key="4">
    <source>
        <dbReference type="ARBA" id="ARBA00022694"/>
    </source>
</evidence>
<dbReference type="Pfam" id="PF03942">
    <property type="entry name" value="DTW"/>
    <property type="match status" value="1"/>
</dbReference>
<feature type="domain" description="DTW" evidence="6">
    <location>
        <begin position="5"/>
        <end position="192"/>
    </location>
</feature>
<evidence type="ECO:0000259" key="6">
    <source>
        <dbReference type="SMART" id="SM01144"/>
    </source>
</evidence>
<sequence>MTNSKRKRCAGCGFLQSQCVCHLRPEPRQLGLRIIVLQDPKEAKHAKNTVTLLTLALPQVTCIAMDDSTLLAQLQALDLSQWRLLYPSEQAQPIETLQDTEATQIEGVILIDATWRKAKRFYLSQPFLHGIKGLCFASPPPAQYEIRKSPDAYALSTLEACCYAIEQISAENMQPIRDFMVASIDWQWRHQPSSHKHPPATITNTLR</sequence>
<proteinExistence type="inferred from homology"/>
<dbReference type="PANTHER" id="PTHR21392:SF0">
    <property type="entry name" value="TRNA-URIDINE AMINOCARBOXYPROPYLTRANSFERASE 2"/>
    <property type="match status" value="1"/>
</dbReference>
<reference evidence="7 8" key="1">
    <citation type="submission" date="2018-08" db="EMBL/GenBank/DDBJ databases">
        <title>Genomic Encyclopedia of Type Strains, Phase III (KMG-III): the genomes of soil and plant-associated and newly described type strains.</title>
        <authorList>
            <person name="Whitman W."/>
        </authorList>
    </citation>
    <scope>NUCLEOTIDE SEQUENCE [LARGE SCALE GENOMIC DNA]</scope>
    <source>
        <strain evidence="7 8">CECT 7375</strain>
    </source>
</reference>
<dbReference type="RefSeq" id="WP_115897084.1">
    <property type="nucleotide sequence ID" value="NZ_QUNG01000004.1"/>
</dbReference>
<accession>A0A3E0DRW0</accession>
<keyword evidence="8" id="KW-1185">Reference proteome</keyword>
<dbReference type="InterPro" id="IPR039262">
    <property type="entry name" value="DTWD2/TAPT"/>
</dbReference>
<dbReference type="InterPro" id="IPR005636">
    <property type="entry name" value="DTW"/>
</dbReference>
<dbReference type="GO" id="GO:0008033">
    <property type="term" value="P:tRNA processing"/>
    <property type="evidence" value="ECO:0007669"/>
    <property type="project" value="UniProtKB-KW"/>
</dbReference>
<evidence type="ECO:0000256" key="5">
    <source>
        <dbReference type="ARBA" id="ARBA00034489"/>
    </source>
</evidence>
<name>A0A3E0DRW0_9GAMM</name>
<protein>
    <recommendedName>
        <fullName evidence="1">tRNA-uridine aminocarboxypropyltransferase</fullName>
        <ecNumber evidence="1">2.5.1.25</ecNumber>
    </recommendedName>
</protein>